<evidence type="ECO:0000313" key="5">
    <source>
        <dbReference type="Proteomes" id="UP000693970"/>
    </source>
</evidence>
<dbReference type="PANTHER" id="PTHR10342:SF274">
    <property type="entry name" value="ARYLSULFATASE B"/>
    <property type="match status" value="1"/>
</dbReference>
<dbReference type="GO" id="GO:0008484">
    <property type="term" value="F:sulfuric ester hydrolase activity"/>
    <property type="evidence" value="ECO:0007669"/>
    <property type="project" value="InterPro"/>
</dbReference>
<organism evidence="4 5">
    <name type="scientific">Nitzschia inconspicua</name>
    <dbReference type="NCBI Taxonomy" id="303405"/>
    <lineage>
        <taxon>Eukaryota</taxon>
        <taxon>Sar</taxon>
        <taxon>Stramenopiles</taxon>
        <taxon>Ochrophyta</taxon>
        <taxon>Bacillariophyta</taxon>
        <taxon>Bacillariophyceae</taxon>
        <taxon>Bacillariophycidae</taxon>
        <taxon>Bacillariales</taxon>
        <taxon>Bacillariaceae</taxon>
        <taxon>Nitzschia</taxon>
    </lineage>
</organism>
<dbReference type="AlphaFoldDB" id="A0A9K3Q5B6"/>
<reference evidence="4" key="1">
    <citation type="journal article" date="2021" name="Sci. Rep.">
        <title>Diploid genomic architecture of Nitzschia inconspicua, an elite biomass production diatom.</title>
        <authorList>
            <person name="Oliver A."/>
            <person name="Podell S."/>
            <person name="Pinowska A."/>
            <person name="Traller J.C."/>
            <person name="Smith S.R."/>
            <person name="McClure R."/>
            <person name="Beliaev A."/>
            <person name="Bohutskyi P."/>
            <person name="Hill E.A."/>
            <person name="Rabines A."/>
            <person name="Zheng H."/>
            <person name="Allen L.Z."/>
            <person name="Kuo A."/>
            <person name="Grigoriev I.V."/>
            <person name="Allen A.E."/>
            <person name="Hazlebeck D."/>
            <person name="Allen E.E."/>
        </authorList>
    </citation>
    <scope>NUCLEOTIDE SEQUENCE</scope>
    <source>
        <strain evidence="4">Hildebrandi</strain>
    </source>
</reference>
<dbReference type="PANTHER" id="PTHR10342">
    <property type="entry name" value="ARYLSULFATASE"/>
    <property type="match status" value="1"/>
</dbReference>
<dbReference type="PROSITE" id="PS51257">
    <property type="entry name" value="PROKAR_LIPOPROTEIN"/>
    <property type="match status" value="1"/>
</dbReference>
<evidence type="ECO:0000313" key="4">
    <source>
        <dbReference type="EMBL" id="KAG7370885.1"/>
    </source>
</evidence>
<dbReference type="OrthoDB" id="408574at2759"/>
<dbReference type="InterPro" id="IPR047115">
    <property type="entry name" value="ARSB"/>
</dbReference>
<sequence length="628" mass="69563">MKPDRSSNPIISGTTFLLAVVAASACLPVTTIFVRYWMSQYHNGGIQNSSGTAEAGTIPPHIIMIMVDDLGWNGLSLHGKNDEVKNPTLERLARKGILLQNYYVYKFCAPSRASFLTGRVPGHGIWEQNPSDTAQVGVNLKAKMIPAVLKEHANYSTHQIGKWHQGFYAPHYTPLGRGFDTSFGFYMGGSDHFTSCQACPNNIPPPDFANHSITCPANYKRSSGCNLTCPQEGGIDLFRDNRPAIGENGTYTAYLWSKEAVRVIEDNANRNSQAIRNNHPIQPLFLYLALHNVHQPVEAPPEFLEQYPASDYNESTIPRRYYNSMVFSVDQVIANVTIALKRTGMYNNSIIVISTDNGGTFEHNGAVPGSSNYPLRGYKYSYYEGGVRGFAMVVSPLLPKRLHGTTSRALLTIYDWYTTFCGLAGISNLDDVDELAEVAPLDGVDAWKVLTEENEVPERPPSRWVDRGGPGRNEALLGVGHGKEGALRSGDMKLIVGNAGMDGWSAQYPGSTETRHTRPESDAVCHQERPCLFNITNDPTEEHNLADSLPYVTQKLADRYTELSHAMDILNGYEDQLATLVWDGSYHVPRTTNGDACEVVRKTGFWLPWKAFPHDGPPETFPEELVLI</sequence>
<dbReference type="GO" id="GO:0046872">
    <property type="term" value="F:metal ion binding"/>
    <property type="evidence" value="ECO:0007669"/>
    <property type="project" value="UniProtKB-KW"/>
</dbReference>
<comment type="caution">
    <text evidence="4">The sequence shown here is derived from an EMBL/GenBank/DDBJ whole genome shotgun (WGS) entry which is preliminary data.</text>
</comment>
<dbReference type="Proteomes" id="UP000693970">
    <property type="component" value="Unassembled WGS sequence"/>
</dbReference>
<name>A0A9K3Q5B6_9STRA</name>
<feature type="domain" description="Sulfatase N-terminal" evidence="3">
    <location>
        <begin position="60"/>
        <end position="426"/>
    </location>
</feature>
<keyword evidence="5" id="KW-1185">Reference proteome</keyword>
<protein>
    <submittedName>
        <fullName evidence="4">Sulfatase</fullName>
    </submittedName>
</protein>
<proteinExistence type="predicted"/>
<accession>A0A9K3Q5B6</accession>
<evidence type="ECO:0000256" key="2">
    <source>
        <dbReference type="ARBA" id="ARBA00023180"/>
    </source>
</evidence>
<keyword evidence="1" id="KW-0479">Metal-binding</keyword>
<dbReference type="EMBL" id="JAGRRH010000004">
    <property type="protein sequence ID" value="KAG7370885.1"/>
    <property type="molecule type" value="Genomic_DNA"/>
</dbReference>
<keyword evidence="2" id="KW-0325">Glycoprotein</keyword>
<gene>
    <name evidence="4" type="ORF">IV203_019455</name>
</gene>
<evidence type="ECO:0000256" key="1">
    <source>
        <dbReference type="ARBA" id="ARBA00022723"/>
    </source>
</evidence>
<dbReference type="InterPro" id="IPR000917">
    <property type="entry name" value="Sulfatase_N"/>
</dbReference>
<dbReference type="Pfam" id="PF00884">
    <property type="entry name" value="Sulfatase"/>
    <property type="match status" value="1"/>
</dbReference>
<dbReference type="CDD" id="cd16029">
    <property type="entry name" value="4-S"/>
    <property type="match status" value="1"/>
</dbReference>
<reference evidence="4" key="2">
    <citation type="submission" date="2021-04" db="EMBL/GenBank/DDBJ databases">
        <authorList>
            <person name="Podell S."/>
        </authorList>
    </citation>
    <scope>NUCLEOTIDE SEQUENCE</scope>
    <source>
        <strain evidence="4">Hildebrandi</strain>
    </source>
</reference>
<evidence type="ECO:0000259" key="3">
    <source>
        <dbReference type="Pfam" id="PF00884"/>
    </source>
</evidence>